<name>A0A9P5ZF60_9AGAR</name>
<dbReference type="GO" id="GO:0033971">
    <property type="term" value="F:hydroxyisourate hydrolase activity"/>
    <property type="evidence" value="ECO:0007669"/>
    <property type="project" value="UniProtKB-EC"/>
</dbReference>
<evidence type="ECO:0000313" key="10">
    <source>
        <dbReference type="Proteomes" id="UP000807469"/>
    </source>
</evidence>
<sequence length="138" mass="15481">MSKSPITCHVLDASTGKPAQGVVIRLQLLEPSHGDDATLDIFHPLAKGRFLVSVTNADGRCLDLLPPPRSELAVEEKTDLVAGQTYKIIFKTKEYFESTNRKSFYPWVEITFVINDPLDHYHIPLLISPYSFTTYKGS</sequence>
<evidence type="ECO:0000259" key="8">
    <source>
        <dbReference type="Pfam" id="PF00576"/>
    </source>
</evidence>
<dbReference type="Pfam" id="PF00576">
    <property type="entry name" value="Transthyretin"/>
    <property type="match status" value="1"/>
</dbReference>
<evidence type="ECO:0000256" key="7">
    <source>
        <dbReference type="RuleBase" id="RU361270"/>
    </source>
</evidence>
<dbReference type="InterPro" id="IPR023418">
    <property type="entry name" value="Thyroxine_BS"/>
</dbReference>
<comment type="catalytic activity">
    <reaction evidence="1 7">
        <text>5-hydroxyisourate + H2O = 5-hydroxy-2-oxo-4-ureido-2,5-dihydro-1H-imidazole-5-carboxylate + H(+)</text>
        <dbReference type="Rhea" id="RHEA:23736"/>
        <dbReference type="ChEBI" id="CHEBI:15377"/>
        <dbReference type="ChEBI" id="CHEBI:15378"/>
        <dbReference type="ChEBI" id="CHEBI:18072"/>
        <dbReference type="ChEBI" id="CHEBI:58639"/>
        <dbReference type="EC" id="3.5.2.17"/>
    </reaction>
</comment>
<evidence type="ECO:0000256" key="5">
    <source>
        <dbReference type="ARBA" id="ARBA00022631"/>
    </source>
</evidence>
<dbReference type="PROSITE" id="PS00768">
    <property type="entry name" value="TRANSTHYRETIN_1"/>
    <property type="match status" value="1"/>
</dbReference>
<comment type="subunit">
    <text evidence="4 7">Homotetramer.</text>
</comment>
<keyword evidence="6 7" id="KW-0378">Hydrolase</keyword>
<gene>
    <name evidence="9" type="ORF">BDN70DRAFT_821848</name>
</gene>
<dbReference type="OrthoDB" id="10265230at2759"/>
<dbReference type="GO" id="GO:0006144">
    <property type="term" value="P:purine nucleobase metabolic process"/>
    <property type="evidence" value="ECO:0007669"/>
    <property type="project" value="UniProtKB-KW"/>
</dbReference>
<evidence type="ECO:0000256" key="4">
    <source>
        <dbReference type="ARBA" id="ARBA00011881"/>
    </source>
</evidence>
<keyword evidence="10" id="KW-1185">Reference proteome</keyword>
<dbReference type="Gene3D" id="2.60.40.180">
    <property type="entry name" value="Transthyretin/hydroxyisourate hydrolase domain"/>
    <property type="match status" value="1"/>
</dbReference>
<dbReference type="AlphaFoldDB" id="A0A9P5ZF60"/>
<dbReference type="InterPro" id="IPR023416">
    <property type="entry name" value="Transthyretin/HIU_hydrolase_d"/>
</dbReference>
<comment type="similarity">
    <text evidence="3 7">Belongs to the transthyretin family. 5-hydroxyisourate hydrolase subfamily.</text>
</comment>
<dbReference type="NCBIfam" id="TIGR02962">
    <property type="entry name" value="hdxy_isourate"/>
    <property type="match status" value="1"/>
</dbReference>
<dbReference type="InterPro" id="IPR036817">
    <property type="entry name" value="Transthyretin/HIU_hydrolase_sf"/>
</dbReference>
<dbReference type="SUPFAM" id="SSF49472">
    <property type="entry name" value="Transthyretin (synonym: prealbumin)"/>
    <property type="match status" value="1"/>
</dbReference>
<evidence type="ECO:0000256" key="2">
    <source>
        <dbReference type="ARBA" id="ARBA00002704"/>
    </source>
</evidence>
<reference evidence="9" key="1">
    <citation type="submission" date="2020-11" db="EMBL/GenBank/DDBJ databases">
        <authorList>
            <consortium name="DOE Joint Genome Institute"/>
            <person name="Ahrendt S."/>
            <person name="Riley R."/>
            <person name="Andreopoulos W."/>
            <person name="Labutti K."/>
            <person name="Pangilinan J."/>
            <person name="Ruiz-Duenas F.J."/>
            <person name="Barrasa J.M."/>
            <person name="Sanchez-Garcia M."/>
            <person name="Camarero S."/>
            <person name="Miyauchi S."/>
            <person name="Serrano A."/>
            <person name="Linde D."/>
            <person name="Babiker R."/>
            <person name="Drula E."/>
            <person name="Ayuso-Fernandez I."/>
            <person name="Pacheco R."/>
            <person name="Padilla G."/>
            <person name="Ferreira P."/>
            <person name="Barriuso J."/>
            <person name="Kellner H."/>
            <person name="Castanera R."/>
            <person name="Alfaro M."/>
            <person name="Ramirez L."/>
            <person name="Pisabarro A.G."/>
            <person name="Kuo A."/>
            <person name="Tritt A."/>
            <person name="Lipzen A."/>
            <person name="He G."/>
            <person name="Yan M."/>
            <person name="Ng V."/>
            <person name="Cullen D."/>
            <person name="Martin F."/>
            <person name="Rosso M.-N."/>
            <person name="Henrissat B."/>
            <person name="Hibbett D."/>
            <person name="Martinez A.T."/>
            <person name="Grigoriev I.V."/>
        </authorList>
    </citation>
    <scope>NUCLEOTIDE SEQUENCE</scope>
    <source>
        <strain evidence="9">CIRM-BRFM 674</strain>
    </source>
</reference>
<comment type="function">
    <text evidence="2">Catalyzes the hydrolysis of 5-hydroxyisourate (HIU) to 2-oxo-4-hydroxy-4-carboxy-5-ureidoimidazoline (OHCU).</text>
</comment>
<comment type="caution">
    <text evidence="9">The sequence shown here is derived from an EMBL/GenBank/DDBJ whole genome shotgun (WGS) entry which is preliminary data.</text>
</comment>
<dbReference type="Proteomes" id="UP000807469">
    <property type="component" value="Unassembled WGS sequence"/>
</dbReference>
<dbReference type="EMBL" id="MU155130">
    <property type="protein sequence ID" value="KAF9486302.1"/>
    <property type="molecule type" value="Genomic_DNA"/>
</dbReference>
<feature type="non-terminal residue" evidence="9">
    <location>
        <position position="138"/>
    </location>
</feature>
<evidence type="ECO:0000256" key="3">
    <source>
        <dbReference type="ARBA" id="ARBA00009850"/>
    </source>
</evidence>
<dbReference type="InterPro" id="IPR023419">
    <property type="entry name" value="Transthyretin_CS"/>
</dbReference>
<feature type="domain" description="Transthyretin/hydroxyisourate hydrolase" evidence="8">
    <location>
        <begin position="6"/>
        <end position="137"/>
    </location>
</feature>
<evidence type="ECO:0000256" key="6">
    <source>
        <dbReference type="ARBA" id="ARBA00022801"/>
    </source>
</evidence>
<dbReference type="PROSITE" id="PS00769">
    <property type="entry name" value="TRANSTHYRETIN_2"/>
    <property type="match status" value="1"/>
</dbReference>
<dbReference type="InterPro" id="IPR014306">
    <property type="entry name" value="Hydroxyisourate_hydrolase"/>
</dbReference>
<proteinExistence type="inferred from homology"/>
<keyword evidence="5 7" id="KW-0659">Purine metabolism</keyword>
<dbReference type="EC" id="3.5.2.17" evidence="7"/>
<dbReference type="CDD" id="cd05822">
    <property type="entry name" value="TLP_HIUase"/>
    <property type="match status" value="1"/>
</dbReference>
<evidence type="ECO:0000313" key="9">
    <source>
        <dbReference type="EMBL" id="KAF9486302.1"/>
    </source>
</evidence>
<dbReference type="PANTHER" id="PTHR10395">
    <property type="entry name" value="URICASE AND TRANSTHYRETIN-RELATED"/>
    <property type="match status" value="1"/>
</dbReference>
<accession>A0A9P5ZF60</accession>
<organism evidence="9 10">
    <name type="scientific">Pholiota conissans</name>
    <dbReference type="NCBI Taxonomy" id="109636"/>
    <lineage>
        <taxon>Eukaryota</taxon>
        <taxon>Fungi</taxon>
        <taxon>Dikarya</taxon>
        <taxon>Basidiomycota</taxon>
        <taxon>Agaricomycotina</taxon>
        <taxon>Agaricomycetes</taxon>
        <taxon>Agaricomycetidae</taxon>
        <taxon>Agaricales</taxon>
        <taxon>Agaricineae</taxon>
        <taxon>Strophariaceae</taxon>
        <taxon>Pholiota</taxon>
    </lineage>
</organism>
<dbReference type="PANTHER" id="PTHR10395:SF7">
    <property type="entry name" value="5-HYDROXYISOURATE HYDROLASE"/>
    <property type="match status" value="1"/>
</dbReference>
<protein>
    <recommendedName>
        <fullName evidence="7">5-hydroxyisourate hydrolase</fullName>
        <shortName evidence="7">HIU hydrolase</shortName>
        <shortName evidence="7">HIUHase</shortName>
        <ecNumber evidence="7">3.5.2.17</ecNumber>
    </recommendedName>
</protein>
<evidence type="ECO:0000256" key="1">
    <source>
        <dbReference type="ARBA" id="ARBA00001043"/>
    </source>
</evidence>